<keyword evidence="2" id="KW-1185">Reference proteome</keyword>
<proteinExistence type="predicted"/>
<name>A0A2T4TZN0_9BACT</name>
<evidence type="ECO:0000313" key="1">
    <source>
        <dbReference type="EMBL" id="PTL36577.1"/>
    </source>
</evidence>
<dbReference type="RefSeq" id="WP_107561646.1">
    <property type="nucleotide sequence ID" value="NZ_NVQC01000015.1"/>
</dbReference>
<reference evidence="2" key="2">
    <citation type="journal article" date="2018" name="Environ. Microbiol.">
        <title>Bloom of a denitrifying methanotroph, 'Candidatus Methylomirabilis limnetica', in a deep stratified lake.</title>
        <authorList>
            <person name="Graf J.S."/>
            <person name="Mayr M.J."/>
            <person name="Marchant H.K."/>
            <person name="Tienken D."/>
            <person name="Hach P.F."/>
            <person name="Brand A."/>
            <person name="Schubert C.J."/>
            <person name="Kuypers M.M."/>
            <person name="Milucka J."/>
        </authorList>
    </citation>
    <scope>NUCLEOTIDE SEQUENCE [LARGE SCALE GENOMIC DNA]</scope>
    <source>
        <strain evidence="2">Zug</strain>
    </source>
</reference>
<dbReference type="Proteomes" id="UP000241436">
    <property type="component" value="Unassembled WGS sequence"/>
</dbReference>
<accession>A0A2T4TZN0</accession>
<dbReference type="InterPro" id="IPR011660">
    <property type="entry name" value="VapB-like"/>
</dbReference>
<dbReference type="Pfam" id="PF07704">
    <property type="entry name" value="PSK_trans_fac"/>
    <property type="match status" value="1"/>
</dbReference>
<gene>
    <name evidence="1" type="ORF">CLG94_04320</name>
</gene>
<organism evidence="1 2">
    <name type="scientific">Candidatus Methylomirabilis limnetica</name>
    <dbReference type="NCBI Taxonomy" id="2033718"/>
    <lineage>
        <taxon>Bacteria</taxon>
        <taxon>Candidatus Methylomirabilota</taxon>
        <taxon>Candidatus Methylomirabilia</taxon>
        <taxon>Candidatus Methylomirabilales</taxon>
        <taxon>Candidatus Methylomirabilaceae</taxon>
        <taxon>Candidatus Methylomirabilis</taxon>
    </lineage>
</organism>
<dbReference type="OrthoDB" id="495439at2"/>
<dbReference type="EMBL" id="NVQC01000015">
    <property type="protein sequence ID" value="PTL36577.1"/>
    <property type="molecule type" value="Genomic_DNA"/>
</dbReference>
<protein>
    <submittedName>
        <fullName evidence="1">Transcription factor</fullName>
    </submittedName>
</protein>
<comment type="caution">
    <text evidence="1">The sequence shown here is derived from an EMBL/GenBank/DDBJ whole genome shotgun (WGS) entry which is preliminary data.</text>
</comment>
<dbReference type="AlphaFoldDB" id="A0A2T4TZN0"/>
<reference evidence="1 2" key="1">
    <citation type="submission" date="2017-09" db="EMBL/GenBank/DDBJ databases">
        <title>Bloom of a denitrifying methanotroph, Candidatus Methylomirabilis limnetica, in a deep stratified lake.</title>
        <authorList>
            <person name="Graf J.S."/>
            <person name="Marchant H.K."/>
            <person name="Tienken D."/>
            <person name="Hach P.F."/>
            <person name="Brand A."/>
            <person name="Schubert C.J."/>
            <person name="Kuypers M.M."/>
            <person name="Milucka J."/>
        </authorList>
    </citation>
    <scope>NUCLEOTIDE SEQUENCE [LARGE SCALE GENOMIC DNA]</scope>
    <source>
        <strain evidence="1 2">Zug</strain>
    </source>
</reference>
<sequence>MTLNIKDPATHTLAQILAKETGETMTHAVTEAIRERLERIRRQRKPDATVADLLAIGRRCASTLKGRPVDHGALLYDERGVPR</sequence>
<evidence type="ECO:0000313" key="2">
    <source>
        <dbReference type="Proteomes" id="UP000241436"/>
    </source>
</evidence>